<dbReference type="InterPro" id="IPR050739">
    <property type="entry name" value="MFP"/>
</dbReference>
<feature type="compositionally biased region" description="Gly residues" evidence="2">
    <location>
        <begin position="358"/>
        <end position="370"/>
    </location>
</feature>
<keyword evidence="5" id="KW-1185">Reference proteome</keyword>
<protein>
    <submittedName>
        <fullName evidence="4">Biotin/lipoyl-binding protein</fullName>
    </submittedName>
</protein>
<gene>
    <name evidence="4" type="ORF">Q4610_11160</name>
</gene>
<keyword evidence="1" id="KW-0175">Coiled coil</keyword>
<keyword evidence="3" id="KW-1133">Transmembrane helix</keyword>
<keyword evidence="3" id="KW-0812">Transmembrane</keyword>
<feature type="coiled-coil region" evidence="1">
    <location>
        <begin position="104"/>
        <end position="131"/>
    </location>
</feature>
<keyword evidence="3" id="KW-0472">Membrane</keyword>
<organism evidence="4 5">
    <name type="scientific">Sphingobium cyanobacteriorum</name>
    <dbReference type="NCBI Taxonomy" id="3063954"/>
    <lineage>
        <taxon>Bacteria</taxon>
        <taxon>Pseudomonadati</taxon>
        <taxon>Pseudomonadota</taxon>
        <taxon>Alphaproteobacteria</taxon>
        <taxon>Sphingomonadales</taxon>
        <taxon>Sphingomonadaceae</taxon>
        <taxon>Sphingobium</taxon>
    </lineage>
</organism>
<evidence type="ECO:0000313" key="4">
    <source>
        <dbReference type="EMBL" id="MDO7835602.1"/>
    </source>
</evidence>
<sequence length="370" mass="40520">MPFRADHITHFKTLASLRPPRPARMFGWMLLAAMAASIAFLLFVPWVQTSTGMGQVIALDPRDRVQNITALVPGRVEQWYVTDGEMVKKGDPIARIADNDPDLLSRLRAERAQADAEIAATQQAMAVAQRDVGRMQQLYAEGLSPRRDLELAQIKVADYGAKVAKSLADRNRLDININRQSVQIVRAPRTGRVLRILGGDNATMVKEGDIIATFAPEQAVRVVELYVDGRDVPLIYPGRPVRLEFEGWPAIQFSGWPSVAVGMFDGQVRAIDLSASPNGLFRVLVEQKAGARPWPQEPFVRLGAKVRGWVMMDTVSTGYELWRLLNDFPLQYPAGALDQQTGQSMSTRAPTGASYGQAAGGGGKDGGNGK</sequence>
<dbReference type="EMBL" id="JAUQOM010000004">
    <property type="protein sequence ID" value="MDO7835602.1"/>
    <property type="molecule type" value="Genomic_DNA"/>
</dbReference>
<feature type="compositionally biased region" description="Polar residues" evidence="2">
    <location>
        <begin position="339"/>
        <end position="349"/>
    </location>
</feature>
<dbReference type="PANTHER" id="PTHR30386">
    <property type="entry name" value="MEMBRANE FUSION SUBUNIT OF EMRAB-TOLC MULTIDRUG EFFLUX PUMP"/>
    <property type="match status" value="1"/>
</dbReference>
<name>A0ABT8ZM27_9SPHN</name>
<evidence type="ECO:0000313" key="5">
    <source>
        <dbReference type="Proteomes" id="UP001176471"/>
    </source>
</evidence>
<dbReference type="PANTHER" id="PTHR30386:SF27">
    <property type="entry name" value="MEMBRANE FUSION PROTEIN (MFP) FAMILY PROTEIN"/>
    <property type="match status" value="1"/>
</dbReference>
<dbReference type="Gene3D" id="2.40.50.100">
    <property type="match status" value="1"/>
</dbReference>
<evidence type="ECO:0000256" key="3">
    <source>
        <dbReference type="SAM" id="Phobius"/>
    </source>
</evidence>
<dbReference type="RefSeq" id="WP_304536026.1">
    <property type="nucleotide sequence ID" value="NZ_JAUQOM010000004.1"/>
</dbReference>
<feature type="region of interest" description="Disordered" evidence="2">
    <location>
        <begin position="339"/>
        <end position="370"/>
    </location>
</feature>
<evidence type="ECO:0000256" key="1">
    <source>
        <dbReference type="SAM" id="Coils"/>
    </source>
</evidence>
<feature type="transmembrane region" description="Helical" evidence="3">
    <location>
        <begin position="26"/>
        <end position="47"/>
    </location>
</feature>
<evidence type="ECO:0000256" key="2">
    <source>
        <dbReference type="SAM" id="MobiDB-lite"/>
    </source>
</evidence>
<accession>A0ABT8ZM27</accession>
<comment type="caution">
    <text evidence="4">The sequence shown here is derived from an EMBL/GenBank/DDBJ whole genome shotgun (WGS) entry which is preliminary data.</text>
</comment>
<dbReference type="Proteomes" id="UP001176471">
    <property type="component" value="Unassembled WGS sequence"/>
</dbReference>
<reference evidence="4" key="1">
    <citation type="submission" date="2023-07" db="EMBL/GenBank/DDBJ databases">
        <title>Bacterial whole genome sequence for Sphingobium sp. HBC34.</title>
        <authorList>
            <person name="Le V."/>
            <person name="Ko S.-R."/>
            <person name="Ahn C.-Y."/>
            <person name="Oh H.-M."/>
        </authorList>
    </citation>
    <scope>NUCLEOTIDE SEQUENCE</scope>
    <source>
        <strain evidence="4">HBC34</strain>
    </source>
</reference>
<dbReference type="Gene3D" id="1.10.287.470">
    <property type="entry name" value="Helix hairpin bin"/>
    <property type="match status" value="1"/>
</dbReference>
<proteinExistence type="predicted"/>
<dbReference type="SUPFAM" id="SSF111369">
    <property type="entry name" value="HlyD-like secretion proteins"/>
    <property type="match status" value="1"/>
</dbReference>